<keyword evidence="2" id="KW-1185">Reference proteome</keyword>
<name>A0ACC1SWV2_9HYPO</name>
<reference evidence="1" key="1">
    <citation type="submission" date="2022-08" db="EMBL/GenBank/DDBJ databases">
        <title>Genome Sequence of Fusarium decemcellulare.</title>
        <authorList>
            <person name="Buettner E."/>
        </authorList>
    </citation>
    <scope>NUCLEOTIDE SEQUENCE</scope>
    <source>
        <strain evidence="1">Babe19</strain>
    </source>
</reference>
<comment type="caution">
    <text evidence="1">The sequence shown here is derived from an EMBL/GenBank/DDBJ whole genome shotgun (WGS) entry which is preliminary data.</text>
</comment>
<evidence type="ECO:0000313" key="2">
    <source>
        <dbReference type="Proteomes" id="UP001148629"/>
    </source>
</evidence>
<dbReference type="EMBL" id="JANRMS010000062">
    <property type="protein sequence ID" value="KAJ3547961.1"/>
    <property type="molecule type" value="Genomic_DNA"/>
</dbReference>
<protein>
    <submittedName>
        <fullName evidence="1">Uncharacterized protein</fullName>
    </submittedName>
</protein>
<organism evidence="1 2">
    <name type="scientific">Fusarium decemcellulare</name>
    <dbReference type="NCBI Taxonomy" id="57161"/>
    <lineage>
        <taxon>Eukaryota</taxon>
        <taxon>Fungi</taxon>
        <taxon>Dikarya</taxon>
        <taxon>Ascomycota</taxon>
        <taxon>Pezizomycotina</taxon>
        <taxon>Sordariomycetes</taxon>
        <taxon>Hypocreomycetidae</taxon>
        <taxon>Hypocreales</taxon>
        <taxon>Nectriaceae</taxon>
        <taxon>Fusarium</taxon>
        <taxon>Fusarium decemcellulare species complex</taxon>
    </lineage>
</organism>
<gene>
    <name evidence="1" type="ORF">NM208_g1233</name>
</gene>
<proteinExistence type="predicted"/>
<accession>A0ACC1SWV2</accession>
<dbReference type="Proteomes" id="UP001148629">
    <property type="component" value="Unassembled WGS sequence"/>
</dbReference>
<sequence>MPSQTLTSVLLSPCDGKLVGDAVGAEAAATKYLVNGCMMHISKSSECNDFYLLIAVGPWASKPFPRGAIEAIGTGEFDFFATDPNDPSPTWPIHREMNKSIAEEYTTSANGPYLEDDVMTETMNVPDELREYRLLAPPPVTITTGPELLKAVHSEPPKAIRTTQVTLEATLENGNGDIKDT</sequence>
<evidence type="ECO:0000313" key="1">
    <source>
        <dbReference type="EMBL" id="KAJ3547961.1"/>
    </source>
</evidence>